<dbReference type="Proteomes" id="UP001279410">
    <property type="component" value="Unassembled WGS sequence"/>
</dbReference>
<keyword evidence="3" id="KW-1185">Reference proteome</keyword>
<organism evidence="2 3">
    <name type="scientific">Lates japonicus</name>
    <name type="common">Japanese lates</name>
    <dbReference type="NCBI Taxonomy" id="270547"/>
    <lineage>
        <taxon>Eukaryota</taxon>
        <taxon>Metazoa</taxon>
        <taxon>Chordata</taxon>
        <taxon>Craniata</taxon>
        <taxon>Vertebrata</taxon>
        <taxon>Euteleostomi</taxon>
        <taxon>Actinopterygii</taxon>
        <taxon>Neopterygii</taxon>
        <taxon>Teleostei</taxon>
        <taxon>Neoteleostei</taxon>
        <taxon>Acanthomorphata</taxon>
        <taxon>Carangaria</taxon>
        <taxon>Carangaria incertae sedis</taxon>
        <taxon>Centropomidae</taxon>
        <taxon>Lates</taxon>
    </lineage>
</organism>
<reference evidence="2" key="1">
    <citation type="submission" date="2022-08" db="EMBL/GenBank/DDBJ databases">
        <title>Genome sequencing of akame (Lates japonicus).</title>
        <authorList>
            <person name="Hashiguchi Y."/>
            <person name="Takahashi H."/>
        </authorList>
    </citation>
    <scope>NUCLEOTIDE SEQUENCE</scope>
    <source>
        <strain evidence="2">Kochi</strain>
    </source>
</reference>
<evidence type="ECO:0000256" key="1">
    <source>
        <dbReference type="SAM" id="MobiDB-lite"/>
    </source>
</evidence>
<dbReference type="AlphaFoldDB" id="A0AAD3NFJ0"/>
<name>A0AAD3NFJ0_LATJO</name>
<dbReference type="EMBL" id="BRZM01000493">
    <property type="protein sequence ID" value="GLD71034.1"/>
    <property type="molecule type" value="Genomic_DNA"/>
</dbReference>
<accession>A0AAD3NFJ0</accession>
<feature type="compositionally biased region" description="Low complexity" evidence="1">
    <location>
        <begin position="49"/>
        <end position="61"/>
    </location>
</feature>
<feature type="compositionally biased region" description="Basic and acidic residues" evidence="1">
    <location>
        <begin position="92"/>
        <end position="105"/>
    </location>
</feature>
<comment type="caution">
    <text evidence="2">The sequence shown here is derived from an EMBL/GenBank/DDBJ whole genome shotgun (WGS) entry which is preliminary data.</text>
</comment>
<protein>
    <submittedName>
        <fullName evidence="2">Leucine-rich repeat and calponin homology domain-containing protein 1-like protein</fullName>
    </submittedName>
</protein>
<gene>
    <name evidence="2" type="ORF">AKAME5_002235400</name>
</gene>
<evidence type="ECO:0000313" key="2">
    <source>
        <dbReference type="EMBL" id="GLD71034.1"/>
    </source>
</evidence>
<sequence>MRENKVTTDQDDLSGVQLYPVEMVTVEESLNGQDSDDGATTPKRDDRSPASGHPSFSSPPFGLKPRSAPPSLPCSPPPSCLDPSLLSQASPLRRDTPRSHDDGGMHSRGRSNVFSH</sequence>
<proteinExistence type="predicted"/>
<evidence type="ECO:0000313" key="3">
    <source>
        <dbReference type="Proteomes" id="UP001279410"/>
    </source>
</evidence>
<feature type="region of interest" description="Disordered" evidence="1">
    <location>
        <begin position="26"/>
        <end position="116"/>
    </location>
</feature>
<feature type="compositionally biased region" description="Pro residues" evidence="1">
    <location>
        <begin position="67"/>
        <end position="80"/>
    </location>
</feature>